<protein>
    <recommendedName>
        <fullName evidence="2">DDE-1 domain-containing protein</fullName>
    </recommendedName>
</protein>
<name>A0ABD1YCY7_9MARC</name>
<organism evidence="3 4">
    <name type="scientific">Riccia fluitans</name>
    <dbReference type="NCBI Taxonomy" id="41844"/>
    <lineage>
        <taxon>Eukaryota</taxon>
        <taxon>Viridiplantae</taxon>
        <taxon>Streptophyta</taxon>
        <taxon>Embryophyta</taxon>
        <taxon>Marchantiophyta</taxon>
        <taxon>Marchantiopsida</taxon>
        <taxon>Marchantiidae</taxon>
        <taxon>Marchantiales</taxon>
        <taxon>Ricciaceae</taxon>
        <taxon>Riccia</taxon>
    </lineage>
</organism>
<dbReference type="AlphaFoldDB" id="A0ABD1YCY7"/>
<comment type="caution">
    <text evidence="3">The sequence shown here is derived from an EMBL/GenBank/DDBJ whole genome shotgun (WGS) entry which is preliminary data.</text>
</comment>
<feature type="domain" description="DDE-1" evidence="2">
    <location>
        <begin position="206"/>
        <end position="379"/>
    </location>
</feature>
<feature type="compositionally biased region" description="Basic residues" evidence="1">
    <location>
        <begin position="41"/>
        <end position="51"/>
    </location>
</feature>
<gene>
    <name evidence="3" type="ORF">R1flu_013292</name>
</gene>
<dbReference type="Pfam" id="PF03184">
    <property type="entry name" value="DDE_1"/>
    <property type="match status" value="1"/>
</dbReference>
<evidence type="ECO:0000259" key="2">
    <source>
        <dbReference type="Pfam" id="PF03184"/>
    </source>
</evidence>
<keyword evidence="4" id="KW-1185">Reference proteome</keyword>
<proteinExistence type="predicted"/>
<evidence type="ECO:0000256" key="1">
    <source>
        <dbReference type="SAM" id="MobiDB-lite"/>
    </source>
</evidence>
<accession>A0ABD1YCY7</accession>
<dbReference type="InterPro" id="IPR004875">
    <property type="entry name" value="DDE_SF_endonuclease_dom"/>
</dbReference>
<dbReference type="Proteomes" id="UP001605036">
    <property type="component" value="Unassembled WGS sequence"/>
</dbReference>
<dbReference type="EMBL" id="JBHFFA010000004">
    <property type="protein sequence ID" value="KAL2628606.1"/>
    <property type="molecule type" value="Genomic_DNA"/>
</dbReference>
<evidence type="ECO:0000313" key="3">
    <source>
        <dbReference type="EMBL" id="KAL2628606.1"/>
    </source>
</evidence>
<evidence type="ECO:0000313" key="4">
    <source>
        <dbReference type="Proteomes" id="UP001605036"/>
    </source>
</evidence>
<reference evidence="3 4" key="1">
    <citation type="submission" date="2024-09" db="EMBL/GenBank/DDBJ databases">
        <title>Chromosome-scale assembly of Riccia fluitans.</title>
        <authorList>
            <person name="Paukszto L."/>
            <person name="Sawicki J."/>
            <person name="Karawczyk K."/>
            <person name="Piernik-Szablinska J."/>
            <person name="Szczecinska M."/>
            <person name="Mazdziarz M."/>
        </authorList>
    </citation>
    <scope>NUCLEOTIDE SEQUENCE [LARGE SCALE GENOMIC DNA]</scope>
    <source>
        <strain evidence="3">Rf_01</strain>
        <tissue evidence="3">Aerial parts of the thallus</tissue>
    </source>
</reference>
<feature type="region of interest" description="Disordered" evidence="1">
    <location>
        <begin position="26"/>
        <end position="51"/>
    </location>
</feature>
<sequence>MVDLKTLYELGFQTVSEEEHLQQIQSERRKFRPLQHVSSPPKRKPGRPKKKVQLDTVLQVSMKMEDVVISKEETSRTKKNPRYDKKDIGRFFHPGASAMWAVHTDLEEDFAKEMKVLRKANVGFNSRLIQFQMKSFILTRCPETLKENGGRFEVSRTCVKKWIKTRLGWSYRKSTTPGKKLPDDWEYQGKTMIHRVAFLVNKYKVIFEGKTLLSTPRGANARILATNGFDITASESHWTTQSTLRAFVQQILVPWIHATCQNLGLDVVTQKTIWLIDAYSVHKSAYFKAFMEENYPNICLLFIPANCTEKLQPADVLLMRPFKCGIQREFGKWAVESIRMQMADGTSIKSARLQTSVNLLWNVACNWIFKAYNQLRNKELMVMKGWEKIGFLAAWDHDVQVKAAELNAVGGLFCTDSDKEVEGDSLPRMDPGWLGDSTMGEQMDNELSEEEDEGLISSNEEIIEDSLTCPRIHTLVVDSETPSSLVVPALDMPIDDPSRKIPRKRKLNAVTSKPHAVLDSQLPTPFIVPPQFDSTCSEFPQPSPFGHQLFPSTEALRAIVDKRKETGSPTSGAE</sequence>